<protein>
    <submittedName>
        <fullName evidence="2">Uncharacterized protein</fullName>
    </submittedName>
</protein>
<gene>
    <name evidence="2" type="ORF">TGMAS_238030</name>
</gene>
<dbReference type="Proteomes" id="UP000028821">
    <property type="component" value="Unassembled WGS sequence"/>
</dbReference>
<proteinExistence type="predicted"/>
<organism evidence="2 3">
    <name type="scientific">Toxoplasma gondii MAS</name>
    <dbReference type="NCBI Taxonomy" id="943118"/>
    <lineage>
        <taxon>Eukaryota</taxon>
        <taxon>Sar</taxon>
        <taxon>Alveolata</taxon>
        <taxon>Apicomplexa</taxon>
        <taxon>Conoidasida</taxon>
        <taxon>Coccidia</taxon>
        <taxon>Eucoccidiorida</taxon>
        <taxon>Eimeriorina</taxon>
        <taxon>Sarcocystidae</taxon>
        <taxon>Toxoplasma</taxon>
    </lineage>
</organism>
<comment type="caution">
    <text evidence="2">The sequence shown here is derived from an EMBL/GenBank/DDBJ whole genome shotgun (WGS) entry which is preliminary data.</text>
</comment>
<dbReference type="EMBL" id="AEXC02002749">
    <property type="protein sequence ID" value="KFH02775.1"/>
    <property type="molecule type" value="Genomic_DNA"/>
</dbReference>
<dbReference type="VEuPathDB" id="ToxoDB:TGMAS_238030"/>
<sequence length="221" mass="24340">MGFPCSVAPRARFPRFGELGKRKVVTGTAAEGRLLLNCFPQPCTGGETVQVFELFTVSSGGQIASFLRLRGGRVRVQWWTGRPSESTIEGVTACALQKKSFSSRTPTQKRLRTLAASAEKLLALFSGCCAFWVPKAVLTHQSASTHRPAPRLSVFEAHHKESAVCLYSFEIVLPPKKRTNRSTEKSEGVLPSKTRVHPQQRYQPSRANCCDCALNASKRFA</sequence>
<name>A0A086PQZ3_TOXGO</name>
<dbReference type="AlphaFoldDB" id="A0A086PQZ3"/>
<accession>A0A086PQZ3</accession>
<evidence type="ECO:0000256" key="1">
    <source>
        <dbReference type="SAM" id="MobiDB-lite"/>
    </source>
</evidence>
<evidence type="ECO:0000313" key="2">
    <source>
        <dbReference type="EMBL" id="KFH02775.1"/>
    </source>
</evidence>
<evidence type="ECO:0000313" key="3">
    <source>
        <dbReference type="Proteomes" id="UP000028821"/>
    </source>
</evidence>
<feature type="region of interest" description="Disordered" evidence="1">
    <location>
        <begin position="178"/>
        <end position="198"/>
    </location>
</feature>
<reference evidence="2 3" key="1">
    <citation type="submission" date="2014-04" db="EMBL/GenBank/DDBJ databases">
        <authorList>
            <person name="Sibley D."/>
            <person name="Venepally P."/>
            <person name="Karamycheva S."/>
            <person name="Hadjithomas M."/>
            <person name="Khan A."/>
            <person name="Brunk B."/>
            <person name="Roos D."/>
            <person name="Caler E."/>
            <person name="Lorenzi H."/>
        </authorList>
    </citation>
    <scope>NUCLEOTIDE SEQUENCE [LARGE SCALE GENOMIC DNA]</scope>
    <source>
        <strain evidence="2 3">MAS</strain>
    </source>
</reference>